<dbReference type="PANTHER" id="PTHR38339">
    <property type="entry name" value="TRANSGLUTAMINASE DOMAIN PROTEIN"/>
    <property type="match status" value="1"/>
</dbReference>
<feature type="domain" description="Transglutaminase-like" evidence="1">
    <location>
        <begin position="348"/>
        <end position="409"/>
    </location>
</feature>
<evidence type="ECO:0000313" key="3">
    <source>
        <dbReference type="Proteomes" id="UP000187404"/>
    </source>
</evidence>
<evidence type="ECO:0000313" key="2">
    <source>
        <dbReference type="EMBL" id="OLR54889.1"/>
    </source>
</evidence>
<organism evidence="2 3">
    <name type="scientific">Hornefia porci</name>
    <dbReference type="NCBI Taxonomy" id="2652292"/>
    <lineage>
        <taxon>Bacteria</taxon>
        <taxon>Bacillati</taxon>
        <taxon>Bacillota</taxon>
        <taxon>Clostridia</taxon>
        <taxon>Peptostreptococcales</taxon>
        <taxon>Anaerovoracaceae</taxon>
        <taxon>Hornefia</taxon>
    </lineage>
</organism>
<dbReference type="PANTHER" id="PTHR38339:SF1">
    <property type="entry name" value="TRANSGLUTAMINASE-LIKE DOMAIN-CONTAINING PROTEIN"/>
    <property type="match status" value="1"/>
</dbReference>
<reference evidence="2 3" key="1">
    <citation type="journal article" date="2016" name="Appl. Environ. Microbiol.">
        <title>Function and Phylogeny of Bacterial Butyryl Coenzyme A:Acetate Transferases and Their Diversity in the Proximal Colon of Swine.</title>
        <authorList>
            <person name="Trachsel J."/>
            <person name="Bayles D.O."/>
            <person name="Looft T."/>
            <person name="Levine U.Y."/>
            <person name="Allen H.K."/>
        </authorList>
    </citation>
    <scope>NUCLEOTIDE SEQUENCE [LARGE SCALE GENOMIC DNA]</scope>
    <source>
        <strain evidence="2 3">68-3-10</strain>
    </source>
</reference>
<accession>A0A1Q9JFC4</accession>
<proteinExistence type="predicted"/>
<dbReference type="Pfam" id="PF01841">
    <property type="entry name" value="Transglut_core"/>
    <property type="match status" value="1"/>
</dbReference>
<protein>
    <recommendedName>
        <fullName evidence="1">Transglutaminase-like domain-containing protein</fullName>
    </recommendedName>
</protein>
<dbReference type="SUPFAM" id="SSF54001">
    <property type="entry name" value="Cysteine proteinases"/>
    <property type="match status" value="1"/>
</dbReference>
<dbReference type="InterPro" id="IPR002931">
    <property type="entry name" value="Transglutaminase-like"/>
</dbReference>
<dbReference type="RefSeq" id="WP_075711908.1">
    <property type="nucleotide sequence ID" value="NZ_MJIE01000001.1"/>
</dbReference>
<dbReference type="Proteomes" id="UP000187404">
    <property type="component" value="Unassembled WGS sequence"/>
</dbReference>
<dbReference type="Gene3D" id="3.10.620.30">
    <property type="match status" value="1"/>
</dbReference>
<gene>
    <name evidence="2" type="ORF">BHK98_01605</name>
</gene>
<dbReference type="OrthoDB" id="9804872at2"/>
<dbReference type="SMART" id="SM00460">
    <property type="entry name" value="TGc"/>
    <property type="match status" value="1"/>
</dbReference>
<dbReference type="InterPro" id="IPR038765">
    <property type="entry name" value="Papain-like_cys_pep_sf"/>
</dbReference>
<dbReference type="STRING" id="1261640.BHK98_01605"/>
<comment type="caution">
    <text evidence="2">The sequence shown here is derived from an EMBL/GenBank/DDBJ whole genome shotgun (WGS) entry which is preliminary data.</text>
</comment>
<dbReference type="AlphaFoldDB" id="A0A1Q9JFC4"/>
<name>A0A1Q9JFC4_9FIRM</name>
<dbReference type="EMBL" id="MJIE01000001">
    <property type="protein sequence ID" value="OLR54889.1"/>
    <property type="molecule type" value="Genomic_DNA"/>
</dbReference>
<evidence type="ECO:0000259" key="1">
    <source>
        <dbReference type="SMART" id="SM00460"/>
    </source>
</evidence>
<keyword evidence="3" id="KW-1185">Reference proteome</keyword>
<sequence>MKQQKGDSSMQNDELKYLTVPLPGDILAERMSGHFENEIRMIQFRLSDRSLSRAMRSRLEYELENITVLRKRYAVSPDEAVKMMREIIPDFTAEELETLRIQSRADWIYLNGEIRFIDSFRGTLLETYPEYRRRARRPEENSRLKDECVEKSGTANCLAAHIHIIHSIRIDGEDVREGEPLLVHMPFPHETTEISDVRLIRSSQKPARLPEEDELQPTVCFRDTAAQGMTFEIEYSLTTTYPVTDMETLGRITDGIALVPPTGTADDYRLSVPGQGIIEYPENVKPYLAEKLPHIIFSPYLKALSDEICGDEYSPLSRARLIYDFVTTRMEYRFMRDYFAVESIAESAAASLRGDCGVQAILFIALCRISGIPARWQSGLIASPEHVGEHDWAMFWIPEAGWLYTDPSYGNSACSEGNTAQWNFYFGNLDPYRIPINNDMQAELIPEKKFSRIDPIDNQCGEAECESAGIRLNGLHRTYTGVDIRLQD</sequence>